<evidence type="ECO:0000256" key="2">
    <source>
        <dbReference type="ARBA" id="ARBA00022692"/>
    </source>
</evidence>
<keyword evidence="7" id="KW-1185">Reference proteome</keyword>
<dbReference type="PANTHER" id="PTHR39157:SF1">
    <property type="entry name" value="DOXX FAMILY PROTEIN"/>
    <property type="match status" value="1"/>
</dbReference>
<dbReference type="Proteomes" id="UP000219453">
    <property type="component" value="Unassembled WGS sequence"/>
</dbReference>
<dbReference type="EMBL" id="OBEJ01000001">
    <property type="protein sequence ID" value="SNZ02483.1"/>
    <property type="molecule type" value="Genomic_DNA"/>
</dbReference>
<keyword evidence="3 5" id="KW-1133">Transmembrane helix</keyword>
<evidence type="ECO:0000256" key="1">
    <source>
        <dbReference type="ARBA" id="ARBA00004141"/>
    </source>
</evidence>
<dbReference type="PANTHER" id="PTHR39157">
    <property type="entry name" value="INTEGRAL MEMBRANE PROTEIN-RELATED"/>
    <property type="match status" value="1"/>
</dbReference>
<dbReference type="RefSeq" id="WP_097007104.1">
    <property type="nucleotide sequence ID" value="NZ_OBEJ01000001.1"/>
</dbReference>
<evidence type="ECO:0000256" key="3">
    <source>
        <dbReference type="ARBA" id="ARBA00022989"/>
    </source>
</evidence>
<name>A0A285N0N1_NATPI</name>
<evidence type="ECO:0000313" key="7">
    <source>
        <dbReference type="Proteomes" id="UP000219453"/>
    </source>
</evidence>
<dbReference type="AlphaFoldDB" id="A0A285N0N1"/>
<evidence type="ECO:0000256" key="4">
    <source>
        <dbReference type="ARBA" id="ARBA00023136"/>
    </source>
</evidence>
<keyword evidence="4 5" id="KW-0472">Membrane</keyword>
<dbReference type="InterPro" id="IPR032808">
    <property type="entry name" value="DoxX"/>
</dbReference>
<gene>
    <name evidence="6" type="ORF">SAMN06269185_0033</name>
</gene>
<evidence type="ECO:0000313" key="6">
    <source>
        <dbReference type="EMBL" id="SNZ02483.1"/>
    </source>
</evidence>
<reference evidence="6 7" key="1">
    <citation type="submission" date="2017-09" db="EMBL/GenBank/DDBJ databases">
        <authorList>
            <person name="Ehlers B."/>
            <person name="Leendertz F.H."/>
        </authorList>
    </citation>
    <scope>NUCLEOTIDE SEQUENCE [LARGE SCALE GENOMIC DNA]</scope>
    <source>
        <strain evidence="6 7">DSM 27208</strain>
    </source>
</reference>
<keyword evidence="2 5" id="KW-0812">Transmembrane</keyword>
<evidence type="ECO:0000256" key="5">
    <source>
        <dbReference type="SAM" id="Phobius"/>
    </source>
</evidence>
<feature type="transmembrane region" description="Helical" evidence="5">
    <location>
        <begin position="96"/>
        <end position="125"/>
    </location>
</feature>
<feature type="transmembrane region" description="Helical" evidence="5">
    <location>
        <begin position="26"/>
        <end position="46"/>
    </location>
</feature>
<sequence length="177" mass="19336">MATNTERAGADLFGRGLALDVDGGWGGYWVAMLRVITGYWMFHAGITKLMGGGLMMDATGWMQYATEGTLIHPITNWFAQNAAWLPNLMIPMGETLIGLGLMVGCLTRLAAFFGTFLMVFFYIGNAGFGHGFVNGDLMGLLLFVTMVVFAAGRVLGIDGWLVETEFAKNNAWVRYLI</sequence>
<comment type="subcellular location">
    <subcellularLocation>
        <location evidence="1">Membrane</location>
        <topology evidence="1">Multi-pass membrane protein</topology>
    </subcellularLocation>
</comment>
<organism evidence="6 7">
    <name type="scientific">Natronoarchaeum philippinense</name>
    <dbReference type="NCBI Taxonomy" id="558529"/>
    <lineage>
        <taxon>Archaea</taxon>
        <taxon>Methanobacteriati</taxon>
        <taxon>Methanobacteriota</taxon>
        <taxon>Stenosarchaea group</taxon>
        <taxon>Halobacteria</taxon>
        <taxon>Halobacteriales</taxon>
        <taxon>Natronoarchaeaceae</taxon>
    </lineage>
</organism>
<accession>A0A285N0N1</accession>
<protein>
    <submittedName>
        <fullName evidence="6">Thiosulfate dehydrogenase [quinone] large subunit</fullName>
    </submittedName>
</protein>
<proteinExistence type="predicted"/>
<dbReference type="Pfam" id="PF07681">
    <property type="entry name" value="DoxX"/>
    <property type="match status" value="1"/>
</dbReference>
<dbReference type="OrthoDB" id="199518at2157"/>
<feature type="transmembrane region" description="Helical" evidence="5">
    <location>
        <begin position="137"/>
        <end position="156"/>
    </location>
</feature>
<dbReference type="GO" id="GO:0016020">
    <property type="term" value="C:membrane"/>
    <property type="evidence" value="ECO:0007669"/>
    <property type="project" value="UniProtKB-SubCell"/>
</dbReference>